<evidence type="ECO:0000256" key="2">
    <source>
        <dbReference type="SAM" id="Phobius"/>
    </source>
</evidence>
<dbReference type="AlphaFoldDB" id="A0A1J9PWL6"/>
<dbReference type="InterPro" id="IPR003959">
    <property type="entry name" value="ATPase_AAA_core"/>
</dbReference>
<accession>A0A1J9PWL6</accession>
<organism evidence="4 5">
    <name type="scientific">Blastomyces percursus</name>
    <dbReference type="NCBI Taxonomy" id="1658174"/>
    <lineage>
        <taxon>Eukaryota</taxon>
        <taxon>Fungi</taxon>
        <taxon>Dikarya</taxon>
        <taxon>Ascomycota</taxon>
        <taxon>Pezizomycotina</taxon>
        <taxon>Eurotiomycetes</taxon>
        <taxon>Eurotiomycetidae</taxon>
        <taxon>Onygenales</taxon>
        <taxon>Ajellomycetaceae</taxon>
        <taxon>Blastomyces</taxon>
    </lineage>
</organism>
<dbReference type="SUPFAM" id="SSF52540">
    <property type="entry name" value="P-loop containing nucleoside triphosphate hydrolases"/>
    <property type="match status" value="1"/>
</dbReference>
<name>A0A1J9PWL6_9EURO</name>
<gene>
    <name evidence="4" type="ORF">ACJ73_07920</name>
</gene>
<dbReference type="GO" id="GO:0016887">
    <property type="term" value="F:ATP hydrolysis activity"/>
    <property type="evidence" value="ECO:0007669"/>
    <property type="project" value="InterPro"/>
</dbReference>
<dbReference type="VEuPathDB" id="FungiDB:ACJ73_07920"/>
<reference evidence="4 5" key="1">
    <citation type="submission" date="2015-08" db="EMBL/GenBank/DDBJ databases">
        <title>Emmonsia species relationships and genome sequence.</title>
        <authorList>
            <person name="Cuomo C.A."/>
            <person name="Schwartz I.S."/>
            <person name="Kenyon C."/>
            <person name="De Hoog G.S."/>
            <person name="Govender N.P."/>
            <person name="Botha A."/>
            <person name="Moreno L."/>
            <person name="De Vries M."/>
            <person name="Munoz J.F."/>
            <person name="Stielow J.B."/>
        </authorList>
    </citation>
    <scope>NUCLEOTIDE SEQUENCE [LARGE SCALE GENOMIC DNA]</scope>
    <source>
        <strain evidence="4 5">EI222</strain>
    </source>
</reference>
<dbReference type="GO" id="GO:0031966">
    <property type="term" value="C:mitochondrial membrane"/>
    <property type="evidence" value="ECO:0007669"/>
    <property type="project" value="UniProtKB-SubCell"/>
</dbReference>
<dbReference type="SMART" id="SM01024">
    <property type="entry name" value="BCS1_N"/>
    <property type="match status" value="1"/>
</dbReference>
<evidence type="ECO:0000259" key="3">
    <source>
        <dbReference type="SMART" id="SM01024"/>
    </source>
</evidence>
<feature type="domain" description="BCS1 N-terminal" evidence="3">
    <location>
        <begin position="48"/>
        <end position="229"/>
    </location>
</feature>
<dbReference type="Gene3D" id="3.40.50.300">
    <property type="entry name" value="P-loop containing nucleotide triphosphate hydrolases"/>
    <property type="match status" value="1"/>
</dbReference>
<keyword evidence="2" id="KW-0472">Membrane</keyword>
<keyword evidence="2" id="KW-1133">Transmembrane helix</keyword>
<dbReference type="Pfam" id="PF08740">
    <property type="entry name" value="BCS1_N"/>
    <property type="match status" value="1"/>
</dbReference>
<evidence type="ECO:0000313" key="5">
    <source>
        <dbReference type="Proteomes" id="UP000242791"/>
    </source>
</evidence>
<evidence type="ECO:0000313" key="4">
    <source>
        <dbReference type="EMBL" id="OJD20745.1"/>
    </source>
</evidence>
<feature type="transmembrane region" description="Helical" evidence="2">
    <location>
        <begin position="32"/>
        <end position="59"/>
    </location>
</feature>
<dbReference type="InterPro" id="IPR014851">
    <property type="entry name" value="BCS1_N"/>
</dbReference>
<dbReference type="Proteomes" id="UP000242791">
    <property type="component" value="Unassembled WGS sequence"/>
</dbReference>
<dbReference type="STRING" id="1658174.A0A1J9PWL6"/>
<dbReference type="Pfam" id="PF00004">
    <property type="entry name" value="AAA"/>
    <property type="match status" value="1"/>
</dbReference>
<comment type="caution">
    <text evidence="4">The sequence shown here is derived from an EMBL/GenBank/DDBJ whole genome shotgun (WGS) entry which is preliminary data.</text>
</comment>
<proteinExistence type="predicted"/>
<dbReference type="GO" id="GO:0005524">
    <property type="term" value="F:ATP binding"/>
    <property type="evidence" value="ECO:0007669"/>
    <property type="project" value="InterPro"/>
</dbReference>
<dbReference type="PANTHER" id="PTHR23070">
    <property type="entry name" value="BCS1 AAA-TYPE ATPASE"/>
    <property type="match status" value="1"/>
</dbReference>
<evidence type="ECO:0000256" key="1">
    <source>
        <dbReference type="ARBA" id="ARBA00004325"/>
    </source>
</evidence>
<keyword evidence="2" id="KW-0812">Transmembrane</keyword>
<dbReference type="OrthoDB" id="10251412at2759"/>
<dbReference type="InterPro" id="IPR027417">
    <property type="entry name" value="P-loop_NTPase"/>
</dbReference>
<comment type="subcellular location">
    <subcellularLocation>
        <location evidence="1">Mitochondrion membrane</location>
    </subcellularLocation>
</comment>
<keyword evidence="5" id="KW-1185">Reference proteome</keyword>
<dbReference type="InterPro" id="IPR050747">
    <property type="entry name" value="Mitochondrial_chaperone_BCS1"/>
</dbReference>
<sequence length="433" mass="49907">MTHHSANSSGTPPTMPRSETSVLDVFLPGYSFFSWLFSFYFNVDISLYLLLIVVSVAVGNSPRLHDIVKHLFTSTLEITYDDEAYRFILFWMAKHEDGDGSHIDETDLQEDIDFEDYWPRTIRNDKSRKPHYTPGAGTHYFRYKGHWVSLRRTPYAKDTGVPWLLNAENITLACFGRNPKILKEVLEEARHSFLEREDDRIVIYSGLKAGDSFQWVRNTPKTPRPFSTVVLDRNEKSRLLEDIREYLHPRTRFWYHTHGIPYQRGYLFSACEDIDCVDISQNRRDSPTAPGQQGLSLSAFLNAIDGVAAAEGRLFMVTTNYPEKLDPALTRPGRIDIKIVFHYANRAVIQELFRSMYTASNSRTHLTLAEICATLTKPNNDDDNNDDDDDNDDKITAIAENLRNAFPKTSSLLRKSRDIFYNIRKALKMQLKA</sequence>
<dbReference type="EMBL" id="LGTZ01001726">
    <property type="protein sequence ID" value="OJD20745.1"/>
    <property type="molecule type" value="Genomic_DNA"/>
</dbReference>
<protein>
    <recommendedName>
        <fullName evidence="3">BCS1 N-terminal domain-containing protein</fullName>
    </recommendedName>
</protein>